<feature type="compositionally biased region" description="Low complexity" evidence="1">
    <location>
        <begin position="532"/>
        <end position="543"/>
    </location>
</feature>
<gene>
    <name evidence="2" type="ORF">Slin15195_G024550</name>
</gene>
<feature type="compositionally biased region" description="Polar residues" evidence="1">
    <location>
        <begin position="418"/>
        <end position="434"/>
    </location>
</feature>
<feature type="compositionally biased region" description="Basic and acidic residues" evidence="1">
    <location>
        <begin position="173"/>
        <end position="183"/>
    </location>
</feature>
<evidence type="ECO:0000313" key="3">
    <source>
        <dbReference type="Proteomes" id="UP001056384"/>
    </source>
</evidence>
<feature type="region of interest" description="Disordered" evidence="1">
    <location>
        <begin position="529"/>
        <end position="577"/>
    </location>
</feature>
<dbReference type="OrthoDB" id="3647284at2759"/>
<feature type="region of interest" description="Disordered" evidence="1">
    <location>
        <begin position="418"/>
        <end position="443"/>
    </location>
</feature>
<proteinExistence type="predicted"/>
<evidence type="ECO:0000256" key="1">
    <source>
        <dbReference type="SAM" id="MobiDB-lite"/>
    </source>
</evidence>
<keyword evidence="3" id="KW-1185">Reference proteome</keyword>
<dbReference type="Proteomes" id="UP001056384">
    <property type="component" value="Chromosome 2"/>
</dbReference>
<feature type="compositionally biased region" description="Low complexity" evidence="1">
    <location>
        <begin position="322"/>
        <end position="342"/>
    </location>
</feature>
<feature type="compositionally biased region" description="Polar residues" evidence="1">
    <location>
        <begin position="200"/>
        <end position="213"/>
    </location>
</feature>
<sequence length="643" mass="69881">MAPKKNDRPVVATRRSGRIASRAGSVVSSTQEETKSGLYRPIPQSITLSTLHSRGVDAVNSVAGQRVAIGSNSRVTKNIKSKSVTSTIARVTRGKGKSTQLSNALVPAFDIQRAIWRILMDRNHIQTLTESEKEVVIAAFADREEHFKKKVNDAEMRTRELEAELANALKETKRLKEKTKTPMRDGMFQQSLKKRREQAMASSNTPSTSRALTSTTFQSPLVASDNTFTNDSIDFSTANLITGTPAPTRETPPQNTDENATPKSRTSIFGSFFKTITTPFFSRSKSQEGSTPQQSPQESLGELPASHKRPASAQAAPNTYTQPQPRLQAQAPQSSTPAPAQQTERERQTETRSTPRASATSSAQKTARAFTVPSSKNPLQETSLATITEHTESCEQSIIGAPTPSRAPRSIAAVRRAQQTPSRMSATPTRVWSQQPPPRDTNADRRLGKLRKFQELNEELEAMKKDEEIQQITERPLKRVKIDHLVKIPARRPGESSGTFRMFDVDSDDEMEVDADEAVRSNIFEVSATEDSSVNAASKNAASTPAVEKRAKETTPAVATPAPAPAPALTPAPAASAATPVPTAPKVAAETAVPEVPAITFEFPSVGLLPEGTTNDMDNAYLAAKFAYGFQHWQATGEALPLF</sequence>
<protein>
    <submittedName>
        <fullName evidence="2">Uncharacterized protein</fullName>
    </submittedName>
</protein>
<feature type="region of interest" description="Disordered" evidence="1">
    <location>
        <begin position="238"/>
        <end position="379"/>
    </location>
</feature>
<feature type="region of interest" description="Disordered" evidence="1">
    <location>
        <begin position="1"/>
        <end position="36"/>
    </location>
</feature>
<feature type="compositionally biased region" description="Low complexity" evidence="1">
    <location>
        <begin position="351"/>
        <end position="363"/>
    </location>
</feature>
<accession>A0A9Q9AQV6</accession>
<feature type="region of interest" description="Disordered" evidence="1">
    <location>
        <begin position="173"/>
        <end position="213"/>
    </location>
</feature>
<dbReference type="AlphaFoldDB" id="A0A9Q9AQV6"/>
<dbReference type="EMBL" id="CP099419">
    <property type="protein sequence ID" value="USW49136.1"/>
    <property type="molecule type" value="Genomic_DNA"/>
</dbReference>
<organism evidence="2 3">
    <name type="scientific">Septoria linicola</name>
    <dbReference type="NCBI Taxonomy" id="215465"/>
    <lineage>
        <taxon>Eukaryota</taxon>
        <taxon>Fungi</taxon>
        <taxon>Dikarya</taxon>
        <taxon>Ascomycota</taxon>
        <taxon>Pezizomycotina</taxon>
        <taxon>Dothideomycetes</taxon>
        <taxon>Dothideomycetidae</taxon>
        <taxon>Mycosphaerellales</taxon>
        <taxon>Mycosphaerellaceae</taxon>
        <taxon>Septoria</taxon>
    </lineage>
</organism>
<evidence type="ECO:0000313" key="2">
    <source>
        <dbReference type="EMBL" id="USW49136.1"/>
    </source>
</evidence>
<feature type="compositionally biased region" description="Polar residues" evidence="1">
    <location>
        <begin position="251"/>
        <end position="298"/>
    </location>
</feature>
<reference evidence="2" key="1">
    <citation type="submission" date="2022-06" db="EMBL/GenBank/DDBJ databases">
        <title>Complete genome sequences of two strains of the flax pathogen Septoria linicola.</title>
        <authorList>
            <person name="Lapalu N."/>
            <person name="Simon A."/>
            <person name="Demenou B."/>
            <person name="Paumier D."/>
            <person name="Guillot M.-P."/>
            <person name="Gout L."/>
            <person name="Valade R."/>
        </authorList>
    </citation>
    <scope>NUCLEOTIDE SEQUENCE</scope>
    <source>
        <strain evidence="2">SE15195</strain>
    </source>
</reference>
<name>A0A9Q9AQV6_9PEZI</name>